<dbReference type="SUPFAM" id="SSF53756">
    <property type="entry name" value="UDP-Glycosyltransferase/glycogen phosphorylase"/>
    <property type="match status" value="1"/>
</dbReference>
<dbReference type="GO" id="GO:0016758">
    <property type="term" value="F:hexosyltransferase activity"/>
    <property type="evidence" value="ECO:0007669"/>
    <property type="project" value="UniProtKB-ARBA"/>
</dbReference>
<accession>A0A918GM71</accession>
<comment type="caution">
    <text evidence="6">The sequence shown here is derived from an EMBL/GenBank/DDBJ whole genome shotgun (WGS) entry which is preliminary data.</text>
</comment>
<evidence type="ECO:0000259" key="4">
    <source>
        <dbReference type="Pfam" id="PF06722"/>
    </source>
</evidence>
<protein>
    <submittedName>
        <fullName evidence="6">Glycosyl transferase</fullName>
    </submittedName>
</protein>
<organism evidence="6 7">
    <name type="scientific">Actinokineospora fastidiosa</name>
    <dbReference type="NCBI Taxonomy" id="1816"/>
    <lineage>
        <taxon>Bacteria</taxon>
        <taxon>Bacillati</taxon>
        <taxon>Actinomycetota</taxon>
        <taxon>Actinomycetes</taxon>
        <taxon>Pseudonocardiales</taxon>
        <taxon>Pseudonocardiaceae</taxon>
        <taxon>Actinokineospora</taxon>
    </lineage>
</organism>
<dbReference type="Pfam" id="PF21036">
    <property type="entry name" value="EryCIII-like_N"/>
    <property type="match status" value="2"/>
</dbReference>
<dbReference type="EMBL" id="BMRB01000004">
    <property type="protein sequence ID" value="GGS46197.1"/>
    <property type="molecule type" value="Genomic_DNA"/>
</dbReference>
<feature type="domain" description="Erythromycin biosynthesis protein CIII-like N-terminal" evidence="5">
    <location>
        <begin position="22"/>
        <end position="74"/>
    </location>
</feature>
<comment type="similarity">
    <text evidence="1">Belongs to the glycosyltransferase 28 family.</text>
</comment>
<feature type="domain" description="Erythromycin biosynthesis protein CIII-like N-terminal" evidence="5">
    <location>
        <begin position="87"/>
        <end position="190"/>
    </location>
</feature>
<dbReference type="InterPro" id="IPR050426">
    <property type="entry name" value="Glycosyltransferase_28"/>
</dbReference>
<keyword evidence="3 6" id="KW-0808">Transferase</keyword>
<proteinExistence type="inferred from homology"/>
<keyword evidence="2" id="KW-0328">Glycosyltransferase</keyword>
<reference evidence="6" key="2">
    <citation type="submission" date="2020-09" db="EMBL/GenBank/DDBJ databases">
        <authorList>
            <person name="Sun Q."/>
            <person name="Ohkuma M."/>
        </authorList>
    </citation>
    <scope>NUCLEOTIDE SEQUENCE</scope>
    <source>
        <strain evidence="6">JCM 3276</strain>
    </source>
</reference>
<dbReference type="FunFam" id="3.40.50.2000:FF:000072">
    <property type="entry name" value="Glycosyl transferase"/>
    <property type="match status" value="1"/>
</dbReference>
<dbReference type="AlphaFoldDB" id="A0A918GM71"/>
<dbReference type="GO" id="GO:0017000">
    <property type="term" value="P:antibiotic biosynthetic process"/>
    <property type="evidence" value="ECO:0007669"/>
    <property type="project" value="UniProtKB-ARBA"/>
</dbReference>
<dbReference type="InterPro" id="IPR010610">
    <property type="entry name" value="EryCIII-like_C"/>
</dbReference>
<evidence type="ECO:0000256" key="2">
    <source>
        <dbReference type="ARBA" id="ARBA00022676"/>
    </source>
</evidence>
<sequence length="348" mass="35906">MRVLFVTTPVIAHTYPLVTTAWALRAAGHDVLVATCGATAPRVARAGLAVTDTAPGLELGDVFRELAPGANPFAVLAERMLPGVLAAGRPDAVVFTPHAYAGPRAAAEHGVPAVVHGLGLGPGLDQIRETYAGAGVAADFAAGIDVAPDSMRVGERLGWSARYVPFNEGSVLPAWVREPAPRRRVLVTLGTTVPSMVGLARLTPLWKTIDAAADVDAEFVIALGDIDTTELGELPPNVRVVPGWLPLIALLRTCDAAVHHGGSGTLMAVLDAGLPQLVLPQGADQFANAEAVRKRGVGLVRTPDGLSAAAITELLGDGDLRAAAAEVRAELRALPAPSALVDRLTGLV</sequence>
<evidence type="ECO:0000256" key="1">
    <source>
        <dbReference type="ARBA" id="ARBA00006962"/>
    </source>
</evidence>
<keyword evidence="7" id="KW-1185">Reference proteome</keyword>
<dbReference type="CDD" id="cd03784">
    <property type="entry name" value="GT1_Gtf-like"/>
    <property type="match status" value="1"/>
</dbReference>
<reference evidence="6" key="1">
    <citation type="journal article" date="2014" name="Int. J. Syst. Evol. Microbiol.">
        <title>Complete genome sequence of Corynebacterium casei LMG S-19264T (=DSM 44701T), isolated from a smear-ripened cheese.</title>
        <authorList>
            <consortium name="US DOE Joint Genome Institute (JGI-PGF)"/>
            <person name="Walter F."/>
            <person name="Albersmeier A."/>
            <person name="Kalinowski J."/>
            <person name="Ruckert C."/>
        </authorList>
    </citation>
    <scope>NUCLEOTIDE SEQUENCE</scope>
    <source>
        <strain evidence="6">JCM 3276</strain>
    </source>
</reference>
<gene>
    <name evidence="6" type="primary">iroB</name>
    <name evidence="6" type="ORF">GCM10010171_46750</name>
</gene>
<feature type="domain" description="Erythromycin biosynthesis protein CIII-like C-terminal" evidence="4">
    <location>
        <begin position="208"/>
        <end position="345"/>
    </location>
</feature>
<dbReference type="Gene3D" id="3.40.50.2000">
    <property type="entry name" value="Glycogen Phosphorylase B"/>
    <property type="match status" value="2"/>
</dbReference>
<dbReference type="PANTHER" id="PTHR48050">
    <property type="entry name" value="STEROL 3-BETA-GLUCOSYLTRANSFERASE"/>
    <property type="match status" value="1"/>
</dbReference>
<evidence type="ECO:0000259" key="5">
    <source>
        <dbReference type="Pfam" id="PF21036"/>
    </source>
</evidence>
<name>A0A918GM71_9PSEU</name>
<dbReference type="InterPro" id="IPR002213">
    <property type="entry name" value="UDP_glucos_trans"/>
</dbReference>
<dbReference type="GO" id="GO:0008194">
    <property type="term" value="F:UDP-glycosyltransferase activity"/>
    <property type="evidence" value="ECO:0007669"/>
    <property type="project" value="InterPro"/>
</dbReference>
<evidence type="ECO:0000313" key="6">
    <source>
        <dbReference type="EMBL" id="GGS46197.1"/>
    </source>
</evidence>
<dbReference type="Proteomes" id="UP000660680">
    <property type="component" value="Unassembled WGS sequence"/>
</dbReference>
<dbReference type="PANTHER" id="PTHR48050:SF13">
    <property type="entry name" value="STEROL 3-BETA-GLUCOSYLTRANSFERASE UGT80A2"/>
    <property type="match status" value="1"/>
</dbReference>
<dbReference type="InterPro" id="IPR048284">
    <property type="entry name" value="EryCIII-like_N"/>
</dbReference>
<evidence type="ECO:0000256" key="3">
    <source>
        <dbReference type="ARBA" id="ARBA00022679"/>
    </source>
</evidence>
<dbReference type="RefSeq" id="WP_189212713.1">
    <property type="nucleotide sequence ID" value="NZ_BMRB01000004.1"/>
</dbReference>
<evidence type="ECO:0000313" key="7">
    <source>
        <dbReference type="Proteomes" id="UP000660680"/>
    </source>
</evidence>
<dbReference type="Pfam" id="PF06722">
    <property type="entry name" value="EryCIII-like_C"/>
    <property type="match status" value="1"/>
</dbReference>